<keyword evidence="2" id="KW-1185">Reference proteome</keyword>
<proteinExistence type="predicted"/>
<protein>
    <submittedName>
        <fullName evidence="1">Uncharacterized protein</fullName>
    </submittedName>
</protein>
<dbReference type="AlphaFoldDB" id="A0A8C4QIR6"/>
<reference evidence="1" key="1">
    <citation type="submission" date="2025-08" db="UniProtKB">
        <authorList>
            <consortium name="Ensembl"/>
        </authorList>
    </citation>
    <scope>IDENTIFICATION</scope>
</reference>
<organism evidence="1 2">
    <name type="scientific">Eptatretus burgeri</name>
    <name type="common">Inshore hagfish</name>
    <dbReference type="NCBI Taxonomy" id="7764"/>
    <lineage>
        <taxon>Eukaryota</taxon>
        <taxon>Metazoa</taxon>
        <taxon>Chordata</taxon>
        <taxon>Craniata</taxon>
        <taxon>Vertebrata</taxon>
        <taxon>Cyclostomata</taxon>
        <taxon>Myxini</taxon>
        <taxon>Myxiniformes</taxon>
        <taxon>Myxinidae</taxon>
        <taxon>Eptatretinae</taxon>
        <taxon>Eptatretus</taxon>
    </lineage>
</organism>
<sequence>MNVRVDREVNPSAPSIPSLSLWDTGPTLVGSDWTSWVFMVWDLAERTSPTRTLQVTCTLVVSGLGDPRRPVPTAALVAAVELGPSVWQARWRGLVRGRCGWGGGRRLLRKMLVVDVVGPK</sequence>
<name>A0A8C4QIR6_EPTBU</name>
<evidence type="ECO:0000313" key="1">
    <source>
        <dbReference type="Ensembl" id="ENSEBUP00000016060.1"/>
    </source>
</evidence>
<accession>A0A8C4QIR6</accession>
<dbReference type="Proteomes" id="UP000694388">
    <property type="component" value="Unplaced"/>
</dbReference>
<evidence type="ECO:0000313" key="2">
    <source>
        <dbReference type="Proteomes" id="UP000694388"/>
    </source>
</evidence>
<reference evidence="1" key="2">
    <citation type="submission" date="2025-09" db="UniProtKB">
        <authorList>
            <consortium name="Ensembl"/>
        </authorList>
    </citation>
    <scope>IDENTIFICATION</scope>
</reference>
<dbReference type="Ensembl" id="ENSEBUT00000016636.1">
    <property type="protein sequence ID" value="ENSEBUP00000016060.1"/>
    <property type="gene ID" value="ENSEBUG00000010100.1"/>
</dbReference>